<evidence type="ECO:0000256" key="2">
    <source>
        <dbReference type="SAM" id="Phobius"/>
    </source>
</evidence>
<dbReference type="InterPro" id="IPR051829">
    <property type="entry name" value="Multiheme_Cytochr_ET"/>
</dbReference>
<reference evidence="4" key="1">
    <citation type="journal article" date="2018" name="Science">
        <title>A primordial and reversible TCA cycle in a facultatively chemolithoautotrophic thermophile.</title>
        <authorList>
            <person name="Nunoura T."/>
            <person name="Chikaraishi Y."/>
            <person name="Izaki R."/>
            <person name="Suwa T."/>
            <person name="Sato T."/>
            <person name="Harada T."/>
            <person name="Mori K."/>
            <person name="Kato Y."/>
            <person name="Miyazaki M."/>
            <person name="Shimamura S."/>
            <person name="Yanagawa K."/>
            <person name="Shuto A."/>
            <person name="Ohkouchi N."/>
            <person name="Fujita N."/>
            <person name="Takaki Y."/>
            <person name="Atomi H."/>
            <person name="Takai K."/>
        </authorList>
    </citation>
    <scope>NUCLEOTIDE SEQUENCE [LARGE SCALE GENOMIC DNA]</scope>
    <source>
        <strain evidence="4">DSM 17441 / JCM 13301 / NBRC 103674 / ABI70S6</strain>
    </source>
</reference>
<accession>A0A0S3QVP8</accession>
<feature type="transmembrane region" description="Helical" evidence="2">
    <location>
        <begin position="528"/>
        <end position="546"/>
    </location>
</feature>
<keyword evidence="2" id="KW-0812">Transmembrane</keyword>
<dbReference type="STRING" id="1298851.TST_1606"/>
<name>A0A0S3QVP8_THET7</name>
<dbReference type="SUPFAM" id="SSF48695">
    <property type="entry name" value="Multiheme cytochromes"/>
    <property type="match status" value="2"/>
</dbReference>
<dbReference type="KEGG" id="ttk:TST_1606"/>
<keyword evidence="2" id="KW-1133">Transmembrane helix</keyword>
<evidence type="ECO:0008006" key="5">
    <source>
        <dbReference type="Google" id="ProtNLM"/>
    </source>
</evidence>
<dbReference type="Proteomes" id="UP000063234">
    <property type="component" value="Chromosome"/>
</dbReference>
<feature type="transmembrane region" description="Helical" evidence="2">
    <location>
        <begin position="624"/>
        <end position="645"/>
    </location>
</feature>
<evidence type="ECO:0000313" key="4">
    <source>
        <dbReference type="Proteomes" id="UP000063234"/>
    </source>
</evidence>
<organism evidence="3 4">
    <name type="scientific">Thermosulfidibacter takaii (strain DSM 17441 / JCM 13301 / NBRC 103674 / ABI70S6)</name>
    <dbReference type="NCBI Taxonomy" id="1298851"/>
    <lineage>
        <taxon>Bacteria</taxon>
        <taxon>Pseudomonadati</taxon>
        <taxon>Thermosulfidibacterota</taxon>
        <taxon>Thermosulfidibacteria</taxon>
        <taxon>Thermosulfidibacterales</taxon>
        <taxon>Thermosulfidibacteraceae</taxon>
    </lineage>
</organism>
<sequence>MFPQLAGKKNTSAKNIDLTSFKFVLACGKCHPGGGPLETDRDGHRYDEYMKQKGYKPGGDNDLDGDYYKAFWSKTGVLEADCLLCHLPGYNYEERVKQIKEFNFRWAATAGSGIARVIGSVKRGETSEVVYNLKYFDSQGRVKLPIVREIPRDNCLFCHEESDYKKRGASYKARDDVHTRAGLRCVDCHKAGSQAKDKRIAGVEKHEIGKGDDPGDFVKDELDNTVRQCMDCHEKGLQGAPKAVHKELLLRHLEKLACQTCHVPFRSVKAALIQDATVFNPAPGIWPSPKRIWTFYGPDGKPWNYYGELHREGNAFQRVFTFVPERIWYKGKIWPVNRVHSIWVGIIRPKVPGIDMVYMVDYFKMWSAHRSDPKNRFPQLEEIKDDNGDGVPEVNRPTEVKALLSAVKAYLTAEGKLGEQDRLVLVKDDAYTQDGINWTTLDKFPWEATPYASVFKFSHDIYPAKSALGAKGCTDCHSYSSSFFNRPVLVGLWDTKGKLHYEPNYKLLGYSKLSVDAGAFRQEILEPVLYYGFIVVFLILGFFIAFRGFFLNFDSLSRLLASPTGRLAISILFVAIFGPAITVVLGKFISSAGLGYLGLIHKVAGVLAFLLAIYLLLSKGEKGWAFGLGTLLMLYQAVTGGILIFSDSGNLRQIIFTLHDIGALLAVVLAGLVVIFNLFRKRGD</sequence>
<dbReference type="Gene3D" id="1.10.1130.10">
    <property type="entry name" value="Flavocytochrome C3, Chain A"/>
    <property type="match status" value="1"/>
</dbReference>
<dbReference type="AlphaFoldDB" id="A0A0S3QVP8"/>
<protein>
    <recommendedName>
        <fullName evidence="5">Cytochrome c-552/4 domain-containing protein</fullName>
    </recommendedName>
</protein>
<dbReference type="EMBL" id="AP013035">
    <property type="protein sequence ID" value="BAT72392.1"/>
    <property type="molecule type" value="Genomic_DNA"/>
</dbReference>
<keyword evidence="2" id="KW-0472">Membrane</keyword>
<dbReference type="InterPro" id="IPR036280">
    <property type="entry name" value="Multihaem_cyt_sf"/>
</dbReference>
<evidence type="ECO:0000313" key="3">
    <source>
        <dbReference type="EMBL" id="BAT72392.1"/>
    </source>
</evidence>
<feature type="transmembrane region" description="Helical" evidence="2">
    <location>
        <begin position="595"/>
        <end position="617"/>
    </location>
</feature>
<proteinExistence type="predicted"/>
<feature type="transmembrane region" description="Helical" evidence="2">
    <location>
        <begin position="567"/>
        <end position="589"/>
    </location>
</feature>
<feature type="transmembrane region" description="Helical" evidence="2">
    <location>
        <begin position="657"/>
        <end position="679"/>
    </location>
</feature>
<keyword evidence="4" id="KW-1185">Reference proteome</keyword>
<keyword evidence="1" id="KW-0732">Signal</keyword>
<gene>
    <name evidence="3" type="ORF">TST_1606</name>
</gene>
<dbReference type="GO" id="GO:0016491">
    <property type="term" value="F:oxidoreductase activity"/>
    <property type="evidence" value="ECO:0007669"/>
    <property type="project" value="TreeGrafter"/>
</dbReference>
<dbReference type="PANTHER" id="PTHR35038:SF5">
    <property type="entry name" value="CYTOCHROME C-TYPE PROTEIN NRFB"/>
    <property type="match status" value="1"/>
</dbReference>
<dbReference type="PANTHER" id="PTHR35038">
    <property type="entry name" value="DISSIMILATORY SULFITE REDUCTASE SIRA"/>
    <property type="match status" value="1"/>
</dbReference>
<evidence type="ECO:0000256" key="1">
    <source>
        <dbReference type="ARBA" id="ARBA00022729"/>
    </source>
</evidence>